<dbReference type="InterPro" id="IPR036291">
    <property type="entry name" value="NAD(P)-bd_dom_sf"/>
</dbReference>
<dbReference type="Gene3D" id="3.40.50.720">
    <property type="entry name" value="NAD(P)-binding Rossmann-like Domain"/>
    <property type="match status" value="1"/>
</dbReference>
<dbReference type="EMBL" id="JAUSZT010000003">
    <property type="protein sequence ID" value="MDQ0998801.1"/>
    <property type="molecule type" value="Genomic_DNA"/>
</dbReference>
<dbReference type="Proteomes" id="UP001237780">
    <property type="component" value="Unassembled WGS sequence"/>
</dbReference>
<organism evidence="2 3">
    <name type="scientific">Phyllobacterium ifriqiyense</name>
    <dbReference type="NCBI Taxonomy" id="314238"/>
    <lineage>
        <taxon>Bacteria</taxon>
        <taxon>Pseudomonadati</taxon>
        <taxon>Pseudomonadota</taxon>
        <taxon>Alphaproteobacteria</taxon>
        <taxon>Hyphomicrobiales</taxon>
        <taxon>Phyllobacteriaceae</taxon>
        <taxon>Phyllobacterium</taxon>
    </lineage>
</organism>
<dbReference type="SUPFAM" id="SSF51735">
    <property type="entry name" value="NAD(P)-binding Rossmann-fold domains"/>
    <property type="match status" value="1"/>
</dbReference>
<comment type="caution">
    <text evidence="2">The sequence shown here is derived from an EMBL/GenBank/DDBJ whole genome shotgun (WGS) entry which is preliminary data.</text>
</comment>
<dbReference type="RefSeq" id="WP_307284279.1">
    <property type="nucleotide sequence ID" value="NZ_JAUSZT010000003.1"/>
</dbReference>
<name>A0ABU0SDT5_9HYPH</name>
<sequence length="174" mass="19095">MDHDHYPDDYIRGILSSVKIIAMVGASANEVRPSFFVMKYLLAKGYQVIPVNPGQAGKNILGQLTYARLADIPEPIDMIDVFRASDAVPAIVDEVLALNPLPKVIWTQLTVRNDDAARKAEGAGIQVVMNRCPKIEYARLCGEIGWSGVNSRVLSSKKPILGKGFQSFGLNRLK</sequence>
<dbReference type="PANTHER" id="PTHR33303">
    <property type="entry name" value="CYTOPLASMIC PROTEIN-RELATED"/>
    <property type="match status" value="1"/>
</dbReference>
<proteinExistence type="predicted"/>
<accession>A0ABU0SDT5</accession>
<gene>
    <name evidence="2" type="ORF">QFZ34_003983</name>
</gene>
<reference evidence="2 3" key="1">
    <citation type="submission" date="2023-07" db="EMBL/GenBank/DDBJ databases">
        <title>Comparative genomics of wheat-associated soil bacteria to identify genetic determinants of phenazine resistance.</title>
        <authorList>
            <person name="Mouncey N."/>
        </authorList>
    </citation>
    <scope>NUCLEOTIDE SEQUENCE [LARGE SCALE GENOMIC DNA]</scope>
    <source>
        <strain evidence="2 3">W4I11</strain>
    </source>
</reference>
<keyword evidence="3" id="KW-1185">Reference proteome</keyword>
<dbReference type="InterPro" id="IPR003781">
    <property type="entry name" value="CoA-bd"/>
</dbReference>
<evidence type="ECO:0000313" key="2">
    <source>
        <dbReference type="EMBL" id="MDQ0998801.1"/>
    </source>
</evidence>
<evidence type="ECO:0000259" key="1">
    <source>
        <dbReference type="SMART" id="SM00881"/>
    </source>
</evidence>
<dbReference type="SMART" id="SM00881">
    <property type="entry name" value="CoA_binding"/>
    <property type="match status" value="1"/>
</dbReference>
<dbReference type="Pfam" id="PF13380">
    <property type="entry name" value="CoA_binding_2"/>
    <property type="match status" value="1"/>
</dbReference>
<evidence type="ECO:0000313" key="3">
    <source>
        <dbReference type="Proteomes" id="UP001237780"/>
    </source>
</evidence>
<dbReference type="PANTHER" id="PTHR33303:SF2">
    <property type="entry name" value="COA-BINDING DOMAIN-CONTAINING PROTEIN"/>
    <property type="match status" value="1"/>
</dbReference>
<protein>
    <submittedName>
        <fullName evidence="2">CoA-binding protein</fullName>
    </submittedName>
</protein>
<feature type="domain" description="CoA-binding" evidence="1">
    <location>
        <begin position="15"/>
        <end position="111"/>
    </location>
</feature>